<evidence type="ECO:0000313" key="2">
    <source>
        <dbReference type="Proteomes" id="UP000709295"/>
    </source>
</evidence>
<comment type="caution">
    <text evidence="1">The sequence shown here is derived from an EMBL/GenBank/DDBJ whole genome shotgun (WGS) entry which is preliminary data.</text>
</comment>
<accession>A0A8J5IAE1</accession>
<dbReference type="EMBL" id="JAENGY010001010">
    <property type="protein sequence ID" value="KAG6953615.1"/>
    <property type="molecule type" value="Genomic_DNA"/>
</dbReference>
<reference evidence="1" key="1">
    <citation type="submission" date="2021-01" db="EMBL/GenBank/DDBJ databases">
        <title>Phytophthora aleatoria, a newly-described species from Pinus radiata is distinct from Phytophthora cactorum isolates based on comparative genomics.</title>
        <authorList>
            <person name="Mcdougal R."/>
            <person name="Panda P."/>
            <person name="Williams N."/>
            <person name="Studholme D.J."/>
        </authorList>
    </citation>
    <scope>NUCLEOTIDE SEQUENCE</scope>
    <source>
        <strain evidence="1">NZFS 4037</strain>
    </source>
</reference>
<protein>
    <submittedName>
        <fullName evidence="1">Uncharacterized protein</fullName>
    </submittedName>
</protein>
<dbReference type="AlphaFoldDB" id="A0A8J5IAE1"/>
<name>A0A8J5IAE1_9STRA</name>
<sequence length="159" mass="18167">MDQLRVMYRGLVVAIGEPWLANEATRRVFISQILTTCVAAVKDGDKTKQSMFLDVKKQINVIAADTYDTAAFIVTFGTRMIIVTEAENKDEEEKERKDDCILGICTDYQNWIFVKRTSTELATKHMVCRTHKTLNVDPLDFPLDMIPIANEVYTMLKLL</sequence>
<proteinExistence type="predicted"/>
<keyword evidence="2" id="KW-1185">Reference proteome</keyword>
<organism evidence="1 2">
    <name type="scientific">Phytophthora aleatoria</name>
    <dbReference type="NCBI Taxonomy" id="2496075"/>
    <lineage>
        <taxon>Eukaryota</taxon>
        <taxon>Sar</taxon>
        <taxon>Stramenopiles</taxon>
        <taxon>Oomycota</taxon>
        <taxon>Peronosporomycetes</taxon>
        <taxon>Peronosporales</taxon>
        <taxon>Peronosporaceae</taxon>
        <taxon>Phytophthora</taxon>
    </lineage>
</organism>
<evidence type="ECO:0000313" key="1">
    <source>
        <dbReference type="EMBL" id="KAG6953615.1"/>
    </source>
</evidence>
<dbReference type="Proteomes" id="UP000709295">
    <property type="component" value="Unassembled WGS sequence"/>
</dbReference>
<gene>
    <name evidence="1" type="ORF">JG688_00012742</name>
</gene>